<sequence>MQRRKWTRTTICLAATAATALTILYFVTAPRLTPAALASETTAASARSVTVVGEGVVNIEPDVATARIGVVVLRTTVREASSEASGIMQAVKAALLAQDIKEKDIQTRHFDISAERYGPEGLLPEDQVQYRVRNTAYVTIHDLDNIGGILDAAIEAGANDIGSVRFSLENPSAVESEARAMAVADARAKAEELAALIGATVDEATEISEIIGHGGGFFNNSFSEMAMADSHGAFSIGELTLAMQLQITYKLR</sequence>
<dbReference type="InterPro" id="IPR052022">
    <property type="entry name" value="26kDa_periplasmic_antigen"/>
</dbReference>
<dbReference type="Pfam" id="PF04402">
    <property type="entry name" value="SIMPL"/>
    <property type="match status" value="1"/>
</dbReference>
<dbReference type="PANTHER" id="PTHR34387:SF2">
    <property type="entry name" value="SLR1258 PROTEIN"/>
    <property type="match status" value="1"/>
</dbReference>
<proteinExistence type="predicted"/>
<gene>
    <name evidence="2" type="ORF">F4Y42_11200</name>
</gene>
<dbReference type="EMBL" id="VXRG01000094">
    <property type="protein sequence ID" value="MXY93999.1"/>
    <property type="molecule type" value="Genomic_DNA"/>
</dbReference>
<dbReference type="Gene3D" id="3.30.110.170">
    <property type="entry name" value="Protein of unknown function (DUF541), domain 1"/>
    <property type="match status" value="1"/>
</dbReference>
<protein>
    <submittedName>
        <fullName evidence="2">DUF541 domain-containing protein</fullName>
    </submittedName>
</protein>
<keyword evidence="1" id="KW-0732">Signal</keyword>
<reference evidence="2" key="1">
    <citation type="submission" date="2019-09" db="EMBL/GenBank/DDBJ databases">
        <title>Characterisation of the sponge microbiome using genome-centric metagenomics.</title>
        <authorList>
            <person name="Engelberts J.P."/>
            <person name="Robbins S.J."/>
            <person name="De Goeij J.M."/>
            <person name="Aranda M."/>
            <person name="Bell S.C."/>
            <person name="Webster N.S."/>
        </authorList>
    </citation>
    <scope>NUCLEOTIDE SEQUENCE</scope>
    <source>
        <strain evidence="2">SB0664_bin_27</strain>
    </source>
</reference>
<dbReference type="Gene3D" id="3.30.70.2970">
    <property type="entry name" value="Protein of unknown function (DUF541), domain 2"/>
    <property type="match status" value="1"/>
</dbReference>
<feature type="chain" id="PRO_5025463282" evidence="1">
    <location>
        <begin position="21"/>
        <end position="252"/>
    </location>
</feature>
<evidence type="ECO:0000256" key="1">
    <source>
        <dbReference type="SAM" id="SignalP"/>
    </source>
</evidence>
<dbReference type="PANTHER" id="PTHR34387">
    <property type="entry name" value="SLR1258 PROTEIN"/>
    <property type="match status" value="1"/>
</dbReference>
<organism evidence="2">
    <name type="scientific">Caldilineaceae bacterium SB0664_bin_27</name>
    <dbReference type="NCBI Taxonomy" id="2605260"/>
    <lineage>
        <taxon>Bacteria</taxon>
        <taxon>Bacillati</taxon>
        <taxon>Chloroflexota</taxon>
        <taxon>Caldilineae</taxon>
        <taxon>Caldilineales</taxon>
        <taxon>Caldilineaceae</taxon>
    </lineage>
</organism>
<evidence type="ECO:0000313" key="2">
    <source>
        <dbReference type="EMBL" id="MXY93999.1"/>
    </source>
</evidence>
<comment type="caution">
    <text evidence="2">The sequence shown here is derived from an EMBL/GenBank/DDBJ whole genome shotgun (WGS) entry which is preliminary data.</text>
</comment>
<dbReference type="InterPro" id="IPR007497">
    <property type="entry name" value="SIMPL/DUF541"/>
</dbReference>
<accession>A0A6B0YVG4</accession>
<dbReference type="AlphaFoldDB" id="A0A6B0YVG4"/>
<name>A0A6B0YVG4_9CHLR</name>
<feature type="signal peptide" evidence="1">
    <location>
        <begin position="1"/>
        <end position="20"/>
    </location>
</feature>
<dbReference type="GO" id="GO:0006974">
    <property type="term" value="P:DNA damage response"/>
    <property type="evidence" value="ECO:0007669"/>
    <property type="project" value="TreeGrafter"/>
</dbReference>